<reference evidence="2 3" key="1">
    <citation type="journal article" date="2019" name="Int. J. Syst. Evol. Microbiol.">
        <title>The Global Catalogue of Microorganisms (GCM) 10K type strain sequencing project: providing services to taxonomists for standard genome sequencing and annotation.</title>
        <authorList>
            <consortium name="The Broad Institute Genomics Platform"/>
            <consortium name="The Broad Institute Genome Sequencing Center for Infectious Disease"/>
            <person name="Wu L."/>
            <person name="Ma J."/>
        </authorList>
    </citation>
    <scope>NUCLEOTIDE SEQUENCE [LARGE SCALE GENOMIC DNA]</scope>
    <source>
        <strain evidence="2 3">JCM 6835</strain>
    </source>
</reference>
<evidence type="ECO:0000313" key="3">
    <source>
        <dbReference type="Proteomes" id="UP001501666"/>
    </source>
</evidence>
<gene>
    <name evidence="2" type="ORF">GCM10010412_097890</name>
</gene>
<dbReference type="EMBL" id="BAAATE010000061">
    <property type="protein sequence ID" value="GAA2700621.1"/>
    <property type="molecule type" value="Genomic_DNA"/>
</dbReference>
<evidence type="ECO:0000313" key="2">
    <source>
        <dbReference type="EMBL" id="GAA2700621.1"/>
    </source>
</evidence>
<feature type="domain" description="Zinc finger CGNR" evidence="1">
    <location>
        <begin position="147"/>
        <end position="188"/>
    </location>
</feature>
<dbReference type="Proteomes" id="UP001501666">
    <property type="component" value="Unassembled WGS sequence"/>
</dbReference>
<dbReference type="SUPFAM" id="SSF160904">
    <property type="entry name" value="Jann2411-like"/>
    <property type="match status" value="1"/>
</dbReference>
<sequence length="191" mass="20727">MSDLVPLTGEPLALDLVNTRPRAADGPVDLLATPAHLRAWLALQVDRLPEAAQETAELTAAELAAVHAVREHTAAAIACARRNERPPAAALDTLNQAQRAAPAIQELIWDGTSIAAARRRAGSPGLRLAAWLAEAAADLLADPAITRIRQCEAQDCVMLFLPAHPRRRWCSADRCGNRARVARYYQRHKTT</sequence>
<dbReference type="PANTHER" id="PTHR35525">
    <property type="entry name" value="BLL6575 PROTEIN"/>
    <property type="match status" value="1"/>
</dbReference>
<comment type="caution">
    <text evidence="2">The sequence shown here is derived from an EMBL/GenBank/DDBJ whole genome shotgun (WGS) entry which is preliminary data.</text>
</comment>
<name>A0ABN3TEW4_9ACTN</name>
<evidence type="ECO:0000259" key="1">
    <source>
        <dbReference type="Pfam" id="PF11706"/>
    </source>
</evidence>
<dbReference type="Pfam" id="PF07336">
    <property type="entry name" value="ABATE"/>
    <property type="match status" value="1"/>
</dbReference>
<dbReference type="Gene3D" id="1.10.3300.10">
    <property type="entry name" value="Jann2411-like domain"/>
    <property type="match status" value="1"/>
</dbReference>
<dbReference type="PANTHER" id="PTHR35525:SF3">
    <property type="entry name" value="BLL6575 PROTEIN"/>
    <property type="match status" value="1"/>
</dbReference>
<dbReference type="Pfam" id="PF11706">
    <property type="entry name" value="zf-CGNR"/>
    <property type="match status" value="1"/>
</dbReference>
<dbReference type="InterPro" id="IPR023286">
    <property type="entry name" value="ABATE_dom_sf"/>
</dbReference>
<protein>
    <submittedName>
        <fullName evidence="2">CGNR zinc finger domain-containing protein</fullName>
    </submittedName>
</protein>
<keyword evidence="3" id="KW-1185">Reference proteome</keyword>
<accession>A0ABN3TEW4</accession>
<organism evidence="2 3">
    <name type="scientific">Nonomuraea recticatena</name>
    <dbReference type="NCBI Taxonomy" id="46178"/>
    <lineage>
        <taxon>Bacteria</taxon>
        <taxon>Bacillati</taxon>
        <taxon>Actinomycetota</taxon>
        <taxon>Actinomycetes</taxon>
        <taxon>Streptosporangiales</taxon>
        <taxon>Streptosporangiaceae</taxon>
        <taxon>Nonomuraea</taxon>
    </lineage>
</organism>
<proteinExistence type="predicted"/>
<dbReference type="RefSeq" id="WP_346157674.1">
    <property type="nucleotide sequence ID" value="NZ_BAAATE010000061.1"/>
</dbReference>
<dbReference type="InterPro" id="IPR021005">
    <property type="entry name" value="Znf_CGNR"/>
</dbReference>
<dbReference type="InterPro" id="IPR010852">
    <property type="entry name" value="ABATE"/>
</dbReference>